<organism evidence="4 5">
    <name type="scientific">Streptomyces vinaceus</name>
    <dbReference type="NCBI Taxonomy" id="1960"/>
    <lineage>
        <taxon>Bacteria</taxon>
        <taxon>Bacillati</taxon>
        <taxon>Actinomycetota</taxon>
        <taxon>Actinomycetes</taxon>
        <taxon>Kitasatosporales</taxon>
        <taxon>Streptomycetaceae</taxon>
        <taxon>Streptomyces</taxon>
    </lineage>
</organism>
<evidence type="ECO:0000313" key="5">
    <source>
        <dbReference type="Proteomes" id="UP000325563"/>
    </source>
</evidence>
<feature type="region of interest" description="Disordered" evidence="1">
    <location>
        <begin position="273"/>
        <end position="304"/>
    </location>
</feature>
<dbReference type="InterPro" id="IPR057746">
    <property type="entry name" value="CpnT-like_N"/>
</dbReference>
<dbReference type="GeneID" id="95613381"/>
<reference evidence="4 5" key="1">
    <citation type="submission" date="2017-09" db="EMBL/GenBank/DDBJ databases">
        <authorList>
            <person name="Lee N."/>
            <person name="Cho B.-K."/>
        </authorList>
    </citation>
    <scope>NUCLEOTIDE SEQUENCE [LARGE SCALE GENOMIC DNA]</scope>
    <source>
        <strain evidence="4 5">ATCC 27476</strain>
    </source>
</reference>
<protein>
    <submittedName>
        <fullName evidence="4">Uncharacterized protein</fullName>
    </submittedName>
</protein>
<gene>
    <name evidence="4" type="ORF">CP980_22840</name>
</gene>
<name>A0A5J6JJ41_STRVI</name>
<keyword evidence="5" id="KW-1185">Reference proteome</keyword>
<evidence type="ECO:0000259" key="3">
    <source>
        <dbReference type="Pfam" id="PF25547"/>
    </source>
</evidence>
<feature type="domain" description="Outer membrane channel protein CpnT-like N-terminal" evidence="3">
    <location>
        <begin position="13"/>
        <end position="144"/>
    </location>
</feature>
<dbReference type="Pfam" id="PF18431">
    <property type="entry name" value="RNAse_A_bac"/>
    <property type="match status" value="1"/>
</dbReference>
<feature type="domain" description="Bacterial CdiA-CT RNAse A" evidence="2">
    <location>
        <begin position="303"/>
        <end position="418"/>
    </location>
</feature>
<evidence type="ECO:0000313" key="4">
    <source>
        <dbReference type="EMBL" id="QEV47528.1"/>
    </source>
</evidence>
<dbReference type="InterPro" id="IPR041436">
    <property type="entry name" value="RNAse_A_bac"/>
</dbReference>
<dbReference type="Pfam" id="PF25547">
    <property type="entry name" value="WXG100_2"/>
    <property type="match status" value="1"/>
</dbReference>
<dbReference type="EMBL" id="CP023692">
    <property type="protein sequence ID" value="QEV47528.1"/>
    <property type="molecule type" value="Genomic_DNA"/>
</dbReference>
<evidence type="ECO:0000256" key="1">
    <source>
        <dbReference type="SAM" id="MobiDB-lite"/>
    </source>
</evidence>
<evidence type="ECO:0000259" key="2">
    <source>
        <dbReference type="Pfam" id="PF18431"/>
    </source>
</evidence>
<dbReference type="KEGG" id="svn:CP980_22840"/>
<dbReference type="CDD" id="cd20684">
    <property type="entry name" value="CdiA-CT_Yk_RNaseA-like"/>
    <property type="match status" value="1"/>
</dbReference>
<accession>A0A5J6JJ41</accession>
<dbReference type="Proteomes" id="UP000325563">
    <property type="component" value="Chromosome"/>
</dbReference>
<dbReference type="AlphaFoldDB" id="A0A5J6JJ41"/>
<proteinExistence type="predicted"/>
<sequence length="420" mass="44367">MSTGDKVREVVTDVTGIEWPAANVGKLRDIANAWRTFADDMEDVAAAANKAAQTLIHNNSGEAISAFADPFWARYYHDKKGWLQDLVDGPRSLAAGIDQYADAVADAKKKLDRELEIAGAVIVGGTALAFFTLGATEVAAAAATATIVELATTVGVALTTEVATIAGTVFATAAIAGIESVTIDLAVAQPLKIAAGLQTGFNLDEAQDAGVYGGLTGGAFGGAGKAFQLAREGGGWTSLLGGVRLPGYTPEFALPSGLAVEAGDLGMLLRDGEPNAWPRSKRKGPVNPKYRADIAGDEGSNGSHTIERHVEMTTRDLRARLRSTPGMGAASRYIDEASAQRFTDAAMLKHQKEIGEWLANPKRKKMDFSEHFDEATGMSLTRENFKRGTAAQWVNGVQVVLKRDPSAASGYRVLTSYPIP</sequence>
<dbReference type="RefSeq" id="WP_150528959.1">
    <property type="nucleotide sequence ID" value="NZ_BNBW01000010.1"/>
</dbReference>